<evidence type="ECO:0000313" key="1">
    <source>
        <dbReference type="EMBL" id="KNZ49575.1"/>
    </source>
</evidence>
<protein>
    <submittedName>
        <fullName evidence="1">Uncharacterized protein</fullName>
    </submittedName>
</protein>
<keyword evidence="2" id="KW-1185">Reference proteome</keyword>
<dbReference type="AlphaFoldDB" id="A0A0L6UP11"/>
<evidence type="ECO:0000313" key="2">
    <source>
        <dbReference type="Proteomes" id="UP000037035"/>
    </source>
</evidence>
<name>A0A0L6UP11_9BASI</name>
<gene>
    <name evidence="1" type="ORF">VP01_492g5</name>
</gene>
<reference evidence="1 2" key="1">
    <citation type="submission" date="2015-08" db="EMBL/GenBank/DDBJ databases">
        <title>Next Generation Sequencing and Analysis of the Genome of Puccinia sorghi L Schw, the Causal Agent of Maize Common Rust.</title>
        <authorList>
            <person name="Rochi L."/>
            <person name="Burguener G."/>
            <person name="Darino M."/>
            <person name="Turjanski A."/>
            <person name="Kreff E."/>
            <person name="Dieguez M.J."/>
            <person name="Sacco F."/>
        </authorList>
    </citation>
    <scope>NUCLEOTIDE SEQUENCE [LARGE SCALE GENOMIC DNA]</scope>
    <source>
        <strain evidence="1 2">RO10H11247</strain>
    </source>
</reference>
<comment type="caution">
    <text evidence="1">The sequence shown here is derived from an EMBL/GenBank/DDBJ whole genome shotgun (WGS) entry which is preliminary data.</text>
</comment>
<accession>A0A0L6UP11</accession>
<dbReference type="VEuPathDB" id="FungiDB:VP01_492g5"/>
<dbReference type="EMBL" id="LAVV01010087">
    <property type="protein sequence ID" value="KNZ49575.1"/>
    <property type="molecule type" value="Genomic_DNA"/>
</dbReference>
<proteinExistence type="predicted"/>
<organism evidence="1 2">
    <name type="scientific">Puccinia sorghi</name>
    <dbReference type="NCBI Taxonomy" id="27349"/>
    <lineage>
        <taxon>Eukaryota</taxon>
        <taxon>Fungi</taxon>
        <taxon>Dikarya</taxon>
        <taxon>Basidiomycota</taxon>
        <taxon>Pucciniomycotina</taxon>
        <taxon>Pucciniomycetes</taxon>
        <taxon>Pucciniales</taxon>
        <taxon>Pucciniaceae</taxon>
        <taxon>Puccinia</taxon>
    </lineage>
</organism>
<dbReference type="Proteomes" id="UP000037035">
    <property type="component" value="Unassembled WGS sequence"/>
</dbReference>
<sequence>MKLHKKHLINTKNDCHIPVFVDPANPNQYIYILLTVDACSTWAQELANSG</sequence>